<accession>A0ACC3C4A5</accession>
<evidence type="ECO:0000313" key="1">
    <source>
        <dbReference type="EMBL" id="KAK1864789.1"/>
    </source>
</evidence>
<comment type="caution">
    <text evidence="1">The sequence shown here is derived from an EMBL/GenBank/DDBJ whole genome shotgun (WGS) entry which is preliminary data.</text>
</comment>
<proteinExistence type="predicted"/>
<dbReference type="EMBL" id="CM020619">
    <property type="protein sequence ID" value="KAK1864789.1"/>
    <property type="molecule type" value="Genomic_DNA"/>
</dbReference>
<evidence type="ECO:0000313" key="2">
    <source>
        <dbReference type="Proteomes" id="UP000798662"/>
    </source>
</evidence>
<name>A0ACC3C4A5_PYRYE</name>
<gene>
    <name evidence="1" type="ORF">I4F81_007331</name>
</gene>
<organism evidence="1 2">
    <name type="scientific">Pyropia yezoensis</name>
    <name type="common">Susabi-nori</name>
    <name type="synonym">Porphyra yezoensis</name>
    <dbReference type="NCBI Taxonomy" id="2788"/>
    <lineage>
        <taxon>Eukaryota</taxon>
        <taxon>Rhodophyta</taxon>
        <taxon>Bangiophyceae</taxon>
        <taxon>Bangiales</taxon>
        <taxon>Bangiaceae</taxon>
        <taxon>Pyropia</taxon>
    </lineage>
</organism>
<protein>
    <submittedName>
        <fullName evidence="1">Uncharacterized protein</fullName>
    </submittedName>
</protein>
<dbReference type="Proteomes" id="UP000798662">
    <property type="component" value="Chromosome 2"/>
</dbReference>
<reference evidence="1" key="1">
    <citation type="submission" date="2019-11" db="EMBL/GenBank/DDBJ databases">
        <title>Nori genome reveals adaptations in red seaweeds to the harsh intertidal environment.</title>
        <authorList>
            <person name="Wang D."/>
            <person name="Mao Y."/>
        </authorList>
    </citation>
    <scope>NUCLEOTIDE SEQUENCE</scope>
    <source>
        <tissue evidence="1">Gametophyte</tissue>
    </source>
</reference>
<keyword evidence="2" id="KW-1185">Reference proteome</keyword>
<sequence length="701" mass="70374">MKRLLLSFRRCYGLAAGLASAAVWAAVATSYAVHAVDTAANTATTTPATAKHLPTVCIIGGGIGGASAAHFLRGAAPSLKLLLFERRPHLGGRLASLWLPPVLFDSGSGIRAEGDQHVEAGGSIIHPRNEIMVHFVDDVLRLSRRDAPDQSMGLWDGRRFVLRLDAGRPVANVARLLWRYGLSLPRMQAAVRRLLASFDAIYGAGAGVPVVPVGFGGNGDGGGLNRSSDAGWGSWRVGVARLRDTTRGLFGAFRTRHPPVSQPPTTVADLLSPRGDTSLVDLAARRLGSYAASAGLLPPLTAELVPAITRVNYGQEPEGMAALAGAVGLAGSGGGLWAVAGGNAQVPAGLIARAGATVHAAEVVTRVAELPPSCDGTASSYVLTSVPASADAVGAALATAASATRGGRPPSAVGTARDAGGPAVRFAPPLAPNGSRTTACDAVVVATPLELSGGLVVGDAAGAAATESPLPRPPPPPPPLPPARPFRLCVATFVRAEVEPAYWGLPRDCCGCVPDAVLTTAAAPAGGVPFTSLSALSPRVRGQACATGPDRAVYKLFSPAPLTAADLGRLFRAHTVLAVVPWAAYPKYDPPPLLGSFLLGGLSGGGDSGSDGGGVGGGGGGTAGNAAPAAAAAAGRLVYVNAIESAASAMEMSALGGKTAAALVADALGLGSAQGEADRRHRPPAITPSPPPPSSSVKTEL</sequence>